<dbReference type="OrthoDB" id="517356at2"/>
<dbReference type="NCBIfam" id="TIGR00516">
    <property type="entry name" value="acpS"/>
    <property type="match status" value="1"/>
</dbReference>
<keyword evidence="1 10" id="KW-0444">Lipid biosynthesis</keyword>
<feature type="domain" description="4'-phosphopantetheinyl transferase" evidence="11">
    <location>
        <begin position="5"/>
        <end position="121"/>
    </location>
</feature>
<dbReference type="InterPro" id="IPR004568">
    <property type="entry name" value="Ppantetheine-prot_Trfase_dom"/>
</dbReference>
<dbReference type="GO" id="GO:0006633">
    <property type="term" value="P:fatty acid biosynthetic process"/>
    <property type="evidence" value="ECO:0007669"/>
    <property type="project" value="UniProtKB-UniRule"/>
</dbReference>
<evidence type="ECO:0000256" key="8">
    <source>
        <dbReference type="ARBA" id="ARBA00050875"/>
    </source>
</evidence>
<evidence type="ECO:0000259" key="11">
    <source>
        <dbReference type="Pfam" id="PF01648"/>
    </source>
</evidence>
<gene>
    <name evidence="10" type="primary">acpS</name>
    <name evidence="12" type="ORF">CWE15_03415</name>
</gene>
<comment type="function">
    <text evidence="10">Transfers the 4'-phosphopantetheine moiety from coenzyme A to a Ser of acyl-carrier-protein.</text>
</comment>
<accession>A0A432XA81</accession>
<dbReference type="Proteomes" id="UP000286976">
    <property type="component" value="Unassembled WGS sequence"/>
</dbReference>
<evidence type="ECO:0000313" key="12">
    <source>
        <dbReference type="EMBL" id="RUO44230.1"/>
    </source>
</evidence>
<comment type="function">
    <text evidence="9">Transfers the 4'-phosphopantetheine moiety from coenzyme A to the 'Ser-36' of acyl-carrier-protein.</text>
</comment>
<dbReference type="InterPro" id="IPR002582">
    <property type="entry name" value="ACPS"/>
</dbReference>
<proteinExistence type="inferred from homology"/>
<keyword evidence="2 10" id="KW-0808">Transferase</keyword>
<evidence type="ECO:0000256" key="2">
    <source>
        <dbReference type="ARBA" id="ARBA00022679"/>
    </source>
</evidence>
<dbReference type="EMBL" id="PIPQ01000001">
    <property type="protein sequence ID" value="RUO44230.1"/>
    <property type="molecule type" value="Genomic_DNA"/>
</dbReference>
<feature type="binding site" evidence="10">
    <location>
        <position position="57"/>
    </location>
    <ligand>
        <name>Mg(2+)</name>
        <dbReference type="ChEBI" id="CHEBI:18420"/>
    </ligand>
</feature>
<reference evidence="12 13" key="1">
    <citation type="journal article" date="2011" name="Front. Microbiol.">
        <title>Genomic signatures of strain selection and enhancement in Bacillus atrophaeus var. globigii, a historical biowarfare simulant.</title>
        <authorList>
            <person name="Gibbons H.S."/>
            <person name="Broomall S.M."/>
            <person name="McNew L.A."/>
            <person name="Daligault H."/>
            <person name="Chapman C."/>
            <person name="Bruce D."/>
            <person name="Karavis M."/>
            <person name="Krepps M."/>
            <person name="McGregor P.A."/>
            <person name="Hong C."/>
            <person name="Park K.H."/>
            <person name="Akmal A."/>
            <person name="Feldman A."/>
            <person name="Lin J.S."/>
            <person name="Chang W.E."/>
            <person name="Higgs B.W."/>
            <person name="Demirev P."/>
            <person name="Lindquist J."/>
            <person name="Liem A."/>
            <person name="Fochler E."/>
            <person name="Read T.D."/>
            <person name="Tapia R."/>
            <person name="Johnson S."/>
            <person name="Bishop-Lilly K.A."/>
            <person name="Detter C."/>
            <person name="Han C."/>
            <person name="Sozhamannan S."/>
            <person name="Rosenzweig C.N."/>
            <person name="Skowronski E.W."/>
        </authorList>
    </citation>
    <scope>NUCLEOTIDE SEQUENCE [LARGE SCALE GENOMIC DNA]</scope>
    <source>
        <strain evidence="12 13">AIT1</strain>
    </source>
</reference>
<keyword evidence="5 10" id="KW-0460">Magnesium</keyword>
<dbReference type="Pfam" id="PF01648">
    <property type="entry name" value="ACPS"/>
    <property type="match status" value="1"/>
</dbReference>
<evidence type="ECO:0000256" key="6">
    <source>
        <dbReference type="ARBA" id="ARBA00023098"/>
    </source>
</evidence>
<name>A0A432XA81_9GAMM</name>
<feature type="binding site" evidence="10">
    <location>
        <position position="9"/>
    </location>
    <ligand>
        <name>Mg(2+)</name>
        <dbReference type="ChEBI" id="CHEBI:18420"/>
    </ligand>
</feature>
<evidence type="ECO:0000256" key="10">
    <source>
        <dbReference type="HAMAP-Rule" id="MF_00101"/>
    </source>
</evidence>
<protein>
    <recommendedName>
        <fullName evidence="10">Holo-[acyl-carrier-protein] synthase</fullName>
        <shortName evidence="10">Holo-ACP synthase</shortName>
        <ecNumber evidence="10">2.7.8.7</ecNumber>
    </recommendedName>
    <alternativeName>
        <fullName evidence="10">4'-phosphopantetheinyl transferase AcpS</fullName>
    </alternativeName>
</protein>
<dbReference type="NCBIfam" id="TIGR00556">
    <property type="entry name" value="pantethn_trn"/>
    <property type="match status" value="1"/>
</dbReference>
<dbReference type="FunFam" id="3.90.470.20:FF:000001">
    <property type="entry name" value="Holo-[acyl-carrier-protein] synthase"/>
    <property type="match status" value="1"/>
</dbReference>
<keyword evidence="7 10" id="KW-0275">Fatty acid biosynthesis</keyword>
<comment type="catalytic activity">
    <reaction evidence="8 10">
        <text>apo-[ACP] + CoA = holo-[ACP] + adenosine 3',5'-bisphosphate + H(+)</text>
        <dbReference type="Rhea" id="RHEA:12068"/>
        <dbReference type="Rhea" id="RHEA-COMP:9685"/>
        <dbReference type="Rhea" id="RHEA-COMP:9690"/>
        <dbReference type="ChEBI" id="CHEBI:15378"/>
        <dbReference type="ChEBI" id="CHEBI:29999"/>
        <dbReference type="ChEBI" id="CHEBI:57287"/>
        <dbReference type="ChEBI" id="CHEBI:58343"/>
        <dbReference type="ChEBI" id="CHEBI:64479"/>
        <dbReference type="EC" id="2.7.8.7"/>
    </reaction>
</comment>
<dbReference type="InterPro" id="IPR037143">
    <property type="entry name" value="4-PPantetheinyl_Trfase_dom_sf"/>
</dbReference>
<dbReference type="SUPFAM" id="SSF56214">
    <property type="entry name" value="4'-phosphopantetheinyl transferase"/>
    <property type="match status" value="1"/>
</dbReference>
<keyword evidence="13" id="KW-1185">Reference proteome</keyword>
<dbReference type="HAMAP" id="MF_00101">
    <property type="entry name" value="AcpS"/>
    <property type="match status" value="1"/>
</dbReference>
<dbReference type="Gene3D" id="3.90.470.20">
    <property type="entry name" value="4'-phosphopantetheinyl transferase domain"/>
    <property type="match status" value="1"/>
</dbReference>
<dbReference type="RefSeq" id="WP_126756629.1">
    <property type="nucleotide sequence ID" value="NZ_PIPQ01000001.1"/>
</dbReference>
<dbReference type="EC" id="2.7.8.7" evidence="10"/>
<evidence type="ECO:0000256" key="4">
    <source>
        <dbReference type="ARBA" id="ARBA00022832"/>
    </source>
</evidence>
<keyword evidence="6 10" id="KW-0443">Lipid metabolism</keyword>
<sequence>MSIRGIGTDIVQVQRIAAAVERQKNFAARILTAHEYAQFEQAKEPARLLAKRFAAKEACLKALGTGLAQGISWQHIEVQHTPLGQPILHLSGGAEQRAKELGVSQMDVSISDEMDYAIAFVVLS</sequence>
<evidence type="ECO:0000256" key="7">
    <source>
        <dbReference type="ARBA" id="ARBA00023160"/>
    </source>
</evidence>
<dbReference type="GO" id="GO:0005737">
    <property type="term" value="C:cytoplasm"/>
    <property type="evidence" value="ECO:0007669"/>
    <property type="project" value="UniProtKB-SubCell"/>
</dbReference>
<keyword evidence="4 10" id="KW-0276">Fatty acid metabolism</keyword>
<comment type="cofactor">
    <cofactor evidence="10">
        <name>Mg(2+)</name>
        <dbReference type="ChEBI" id="CHEBI:18420"/>
    </cofactor>
</comment>
<organism evidence="12 13">
    <name type="scientific">Aliidiomarina taiwanensis</name>
    <dbReference type="NCBI Taxonomy" id="946228"/>
    <lineage>
        <taxon>Bacteria</taxon>
        <taxon>Pseudomonadati</taxon>
        <taxon>Pseudomonadota</taxon>
        <taxon>Gammaproteobacteria</taxon>
        <taxon>Alteromonadales</taxon>
        <taxon>Idiomarinaceae</taxon>
        <taxon>Aliidiomarina</taxon>
    </lineage>
</organism>
<keyword evidence="3 10" id="KW-0479">Metal-binding</keyword>
<evidence type="ECO:0000256" key="1">
    <source>
        <dbReference type="ARBA" id="ARBA00022516"/>
    </source>
</evidence>
<dbReference type="AlphaFoldDB" id="A0A432XA81"/>
<evidence type="ECO:0000313" key="13">
    <source>
        <dbReference type="Proteomes" id="UP000286976"/>
    </source>
</evidence>
<evidence type="ECO:0000256" key="3">
    <source>
        <dbReference type="ARBA" id="ARBA00022723"/>
    </source>
</evidence>
<evidence type="ECO:0000256" key="5">
    <source>
        <dbReference type="ARBA" id="ARBA00022842"/>
    </source>
</evidence>
<dbReference type="InterPro" id="IPR008278">
    <property type="entry name" value="4-PPantetheinyl_Trfase_dom"/>
</dbReference>
<dbReference type="GO" id="GO:0008897">
    <property type="term" value="F:holo-[acyl-carrier-protein] synthase activity"/>
    <property type="evidence" value="ECO:0007669"/>
    <property type="project" value="UniProtKB-UniRule"/>
</dbReference>
<evidence type="ECO:0000256" key="9">
    <source>
        <dbReference type="ARBA" id="ARBA00054726"/>
    </source>
</evidence>
<dbReference type="GO" id="GO:0000287">
    <property type="term" value="F:magnesium ion binding"/>
    <property type="evidence" value="ECO:0007669"/>
    <property type="project" value="UniProtKB-UniRule"/>
</dbReference>
<comment type="subcellular location">
    <subcellularLocation>
        <location evidence="10">Cytoplasm</location>
    </subcellularLocation>
</comment>
<keyword evidence="10" id="KW-0963">Cytoplasm</keyword>
<comment type="caution">
    <text evidence="12">The sequence shown here is derived from an EMBL/GenBank/DDBJ whole genome shotgun (WGS) entry which is preliminary data.</text>
</comment>
<comment type="similarity">
    <text evidence="10">Belongs to the P-Pant transferase superfamily. AcpS family.</text>
</comment>